<comment type="subcellular location">
    <subcellularLocation>
        <location evidence="1">Cell membrane</location>
        <topology evidence="1">Multi-pass membrane protein</topology>
    </subcellularLocation>
</comment>
<keyword evidence="4 8" id="KW-0812">Transmembrane</keyword>
<dbReference type="Pfam" id="PF03062">
    <property type="entry name" value="MBOAT"/>
    <property type="match status" value="1"/>
</dbReference>
<dbReference type="InterPro" id="IPR028362">
    <property type="entry name" value="AlgI"/>
</dbReference>
<dbReference type="InterPro" id="IPR051085">
    <property type="entry name" value="MB_O-acyltransferase"/>
</dbReference>
<evidence type="ECO:0000256" key="7">
    <source>
        <dbReference type="PIRNR" id="PIRNR016636"/>
    </source>
</evidence>
<evidence type="ECO:0000256" key="4">
    <source>
        <dbReference type="ARBA" id="ARBA00022692"/>
    </source>
</evidence>
<dbReference type="GO" id="GO:0042121">
    <property type="term" value="P:alginic acid biosynthetic process"/>
    <property type="evidence" value="ECO:0007669"/>
    <property type="project" value="InterPro"/>
</dbReference>
<dbReference type="Proteomes" id="UP000294682">
    <property type="component" value="Unassembled WGS sequence"/>
</dbReference>
<keyword evidence="6 7" id="KW-0472">Membrane</keyword>
<keyword evidence="7" id="KW-0808">Transferase</keyword>
<evidence type="ECO:0000313" key="10">
    <source>
        <dbReference type="Proteomes" id="UP000294682"/>
    </source>
</evidence>
<organism evidence="9 10">
    <name type="scientific">Harryflintia acetispora</name>
    <dbReference type="NCBI Taxonomy" id="1849041"/>
    <lineage>
        <taxon>Bacteria</taxon>
        <taxon>Bacillati</taxon>
        <taxon>Bacillota</taxon>
        <taxon>Clostridia</taxon>
        <taxon>Eubacteriales</taxon>
        <taxon>Oscillospiraceae</taxon>
        <taxon>Harryflintia</taxon>
    </lineage>
</organism>
<dbReference type="PIRSF" id="PIRSF016636">
    <property type="entry name" value="AlgI_DltB"/>
    <property type="match status" value="1"/>
</dbReference>
<evidence type="ECO:0000256" key="5">
    <source>
        <dbReference type="ARBA" id="ARBA00022989"/>
    </source>
</evidence>
<feature type="transmembrane region" description="Helical" evidence="8">
    <location>
        <begin position="332"/>
        <end position="351"/>
    </location>
</feature>
<proteinExistence type="inferred from homology"/>
<evidence type="ECO:0000256" key="8">
    <source>
        <dbReference type="SAM" id="Phobius"/>
    </source>
</evidence>
<name>A0A9X8Y8C8_9FIRM</name>
<feature type="transmembrane region" description="Helical" evidence="8">
    <location>
        <begin position="363"/>
        <end position="388"/>
    </location>
</feature>
<evidence type="ECO:0000256" key="1">
    <source>
        <dbReference type="ARBA" id="ARBA00004651"/>
    </source>
</evidence>
<keyword evidence="7" id="KW-0012">Acyltransferase</keyword>
<dbReference type="PANTHER" id="PTHR13285">
    <property type="entry name" value="ACYLTRANSFERASE"/>
    <property type="match status" value="1"/>
</dbReference>
<evidence type="ECO:0000313" key="9">
    <source>
        <dbReference type="EMBL" id="TCL43680.1"/>
    </source>
</evidence>
<keyword evidence="5 8" id="KW-1133">Transmembrane helix</keyword>
<keyword evidence="3 7" id="KW-1003">Cell membrane</keyword>
<feature type="transmembrane region" description="Helical" evidence="8">
    <location>
        <begin position="77"/>
        <end position="95"/>
    </location>
</feature>
<keyword evidence="10" id="KW-1185">Reference proteome</keyword>
<feature type="transmembrane region" description="Helical" evidence="8">
    <location>
        <begin position="47"/>
        <end position="65"/>
    </location>
</feature>
<feature type="transmembrane region" description="Helical" evidence="8">
    <location>
        <begin position="309"/>
        <end position="326"/>
    </location>
</feature>
<feature type="transmembrane region" description="Helical" evidence="8">
    <location>
        <begin position="122"/>
        <end position="140"/>
    </location>
</feature>
<reference evidence="9 10" key="1">
    <citation type="submission" date="2019-03" db="EMBL/GenBank/DDBJ databases">
        <title>Genomic Encyclopedia of Type Strains, Phase IV (KMG-IV): sequencing the most valuable type-strain genomes for metagenomic binning, comparative biology and taxonomic classification.</title>
        <authorList>
            <person name="Goeker M."/>
        </authorList>
    </citation>
    <scope>NUCLEOTIDE SEQUENCE [LARGE SCALE GENOMIC DNA]</scope>
    <source>
        <strain evidence="9 10">DSM 100433</strain>
    </source>
</reference>
<comment type="caution">
    <text evidence="9">The sequence shown here is derived from an EMBL/GenBank/DDBJ whole genome shotgun (WGS) entry which is preliminary data.</text>
</comment>
<accession>A0A9X8Y8C8</accession>
<protein>
    <submittedName>
        <fullName evidence="9">Alginate O-acetyltransferase complex protein AlgI</fullName>
    </submittedName>
</protein>
<dbReference type="RefSeq" id="WP_132084304.1">
    <property type="nucleotide sequence ID" value="NZ_SLUK01000004.1"/>
</dbReference>
<dbReference type="InterPro" id="IPR004299">
    <property type="entry name" value="MBOAT_fam"/>
</dbReference>
<sequence>MLFSSLLFLFRFIPVVFLVYYILPFRYKNFWLLLSSLFFYAWGEPKYFPIMLSSILVNYVAALLLERFRERKNLRRGVFIVSLIFTVGWLLLFKYTDFFIQNINAVTGLAIPPFLSGPGGKVMLPLGISFYTFQILSYTIDVYRGKVRAEHNFVNFGTFVTLFPQLIAGPIVKYTDINEELHTRTVTPQMLGDGVRLFIMGLGSKVLLANNVGALWDTVTRLGYAEVSTPLAWLGLIAYSFQIYFDFSGYSLMAIGLGKCLGFNFPQNFNYPYISKSVTEFWRRWHMTLGSWFREYVYIPLGGNRVGRVRLYLNLFVVWFLTGFWHGANWNFIFWGLYFLVLLVIEKTFLLRRLERSRVLSRCYLLFAVVISWALFAVSDLSSLGALFGRLFSLHGGEDWVYYLRNYGVTLLLCAFFSTPLLKKWYERIQNRRWLITAGLAAVLSLCVGYLVDATYNPFLYFNF</sequence>
<feature type="transmembrane region" description="Helical" evidence="8">
    <location>
        <begin position="400"/>
        <end position="422"/>
    </location>
</feature>
<feature type="transmembrane region" description="Helical" evidence="8">
    <location>
        <begin position="7"/>
        <end position="27"/>
    </location>
</feature>
<evidence type="ECO:0000256" key="6">
    <source>
        <dbReference type="ARBA" id="ARBA00023136"/>
    </source>
</evidence>
<dbReference type="GO" id="GO:0016746">
    <property type="term" value="F:acyltransferase activity"/>
    <property type="evidence" value="ECO:0007669"/>
    <property type="project" value="UniProtKB-KW"/>
</dbReference>
<comment type="similarity">
    <text evidence="2 7">Belongs to the membrane-bound acyltransferase family.</text>
</comment>
<gene>
    <name evidence="9" type="ORF">EDD78_10414</name>
</gene>
<dbReference type="PIRSF" id="PIRSF500217">
    <property type="entry name" value="AlgI"/>
    <property type="match status" value="1"/>
</dbReference>
<dbReference type="PANTHER" id="PTHR13285:SF18">
    <property type="entry name" value="PROTEIN-CYSTEINE N-PALMITOYLTRANSFERASE RASP"/>
    <property type="match status" value="1"/>
</dbReference>
<evidence type="ECO:0000256" key="3">
    <source>
        <dbReference type="ARBA" id="ARBA00022475"/>
    </source>
</evidence>
<dbReference type="AlphaFoldDB" id="A0A9X8Y8C8"/>
<dbReference type="EMBL" id="SLUK01000004">
    <property type="protein sequence ID" value="TCL43680.1"/>
    <property type="molecule type" value="Genomic_DNA"/>
</dbReference>
<feature type="transmembrane region" description="Helical" evidence="8">
    <location>
        <begin position="434"/>
        <end position="452"/>
    </location>
</feature>
<dbReference type="GO" id="GO:0005886">
    <property type="term" value="C:plasma membrane"/>
    <property type="evidence" value="ECO:0007669"/>
    <property type="project" value="UniProtKB-SubCell"/>
</dbReference>
<evidence type="ECO:0000256" key="2">
    <source>
        <dbReference type="ARBA" id="ARBA00010323"/>
    </source>
</evidence>
<dbReference type="InterPro" id="IPR024194">
    <property type="entry name" value="Ac/AlaTfrase_AlgI/DltB"/>
</dbReference>